<dbReference type="PROSITE" id="PS50042">
    <property type="entry name" value="CNMP_BINDING_3"/>
    <property type="match status" value="1"/>
</dbReference>
<dbReference type="InterPro" id="IPR014710">
    <property type="entry name" value="RmlC-like_jellyroll"/>
</dbReference>
<dbReference type="NCBIfam" id="NF041163">
    <property type="entry name" value="encap_f2b"/>
    <property type="match status" value="1"/>
</dbReference>
<dbReference type="Gene3D" id="2.60.120.10">
    <property type="entry name" value="Jelly Rolls"/>
    <property type="match status" value="1"/>
</dbReference>
<dbReference type="GO" id="GO:0003700">
    <property type="term" value="F:DNA-binding transcription factor activity"/>
    <property type="evidence" value="ECO:0007669"/>
    <property type="project" value="TreeGrafter"/>
</dbReference>
<dbReference type="InterPro" id="IPR050397">
    <property type="entry name" value="Env_Response_Regulators"/>
</dbReference>
<dbReference type="InterPro" id="IPR045641">
    <property type="entry name" value="SrpI-like"/>
</dbReference>
<dbReference type="Pfam" id="PF19307">
    <property type="entry name" value="SrpI-like"/>
    <property type="match status" value="1"/>
</dbReference>
<name>A0A8H9MH16_9PSEU</name>
<proteinExistence type="predicted"/>
<dbReference type="SMART" id="SM00100">
    <property type="entry name" value="cNMP"/>
    <property type="match status" value="1"/>
</dbReference>
<dbReference type="Proteomes" id="UP000658656">
    <property type="component" value="Unassembled WGS sequence"/>
</dbReference>
<dbReference type="GO" id="GO:0005829">
    <property type="term" value="C:cytosol"/>
    <property type="evidence" value="ECO:0007669"/>
    <property type="project" value="TreeGrafter"/>
</dbReference>
<protein>
    <submittedName>
        <fullName evidence="2">Crp/Fnr family transcriptional regulator</fullName>
    </submittedName>
</protein>
<dbReference type="EMBL" id="BNAV01000018">
    <property type="protein sequence ID" value="GHF85568.1"/>
    <property type="molecule type" value="Genomic_DNA"/>
</dbReference>
<comment type="caution">
    <text evidence="2">The sequence shown here is derived from an EMBL/GenBank/DDBJ whole genome shotgun (WGS) entry which is preliminary data.</text>
</comment>
<evidence type="ECO:0000259" key="1">
    <source>
        <dbReference type="PROSITE" id="PS50042"/>
    </source>
</evidence>
<reference evidence="2" key="1">
    <citation type="journal article" date="2014" name="Int. J. Syst. Evol. Microbiol.">
        <title>Complete genome sequence of Corynebacterium casei LMG S-19264T (=DSM 44701T), isolated from a smear-ripened cheese.</title>
        <authorList>
            <consortium name="US DOE Joint Genome Institute (JGI-PGF)"/>
            <person name="Walter F."/>
            <person name="Albersmeier A."/>
            <person name="Kalinowski J."/>
            <person name="Ruckert C."/>
        </authorList>
    </citation>
    <scope>NUCLEOTIDE SEQUENCE</scope>
    <source>
        <strain evidence="2">CGMCC 4.7679</strain>
    </source>
</reference>
<dbReference type="Pfam" id="PF00027">
    <property type="entry name" value="cNMP_binding"/>
    <property type="match status" value="1"/>
</dbReference>
<accession>A0A8H9MH16</accession>
<dbReference type="RefSeq" id="WP_229881495.1">
    <property type="nucleotide sequence ID" value="NZ_BNAV01000018.1"/>
</dbReference>
<dbReference type="AlphaFoldDB" id="A0A8H9MH16"/>
<keyword evidence="3" id="KW-1185">Reference proteome</keyword>
<dbReference type="CDD" id="cd00038">
    <property type="entry name" value="CAP_ED"/>
    <property type="match status" value="1"/>
</dbReference>
<reference evidence="2" key="2">
    <citation type="submission" date="2020-09" db="EMBL/GenBank/DDBJ databases">
        <authorList>
            <person name="Sun Q."/>
            <person name="Zhou Y."/>
        </authorList>
    </citation>
    <scope>NUCLEOTIDE SEQUENCE</scope>
    <source>
        <strain evidence="2">CGMCC 4.7679</strain>
    </source>
</reference>
<dbReference type="InterPro" id="IPR018490">
    <property type="entry name" value="cNMP-bd_dom_sf"/>
</dbReference>
<dbReference type="InterPro" id="IPR049817">
    <property type="entry name" value="Encap_f2b"/>
</dbReference>
<dbReference type="PANTHER" id="PTHR24567">
    <property type="entry name" value="CRP FAMILY TRANSCRIPTIONAL REGULATORY PROTEIN"/>
    <property type="match status" value="1"/>
</dbReference>
<gene>
    <name evidence="2" type="ORF">GCM10017566_69530</name>
</gene>
<feature type="domain" description="Cyclic nucleotide-binding" evidence="1">
    <location>
        <begin position="94"/>
        <end position="200"/>
    </location>
</feature>
<dbReference type="InterPro" id="IPR000595">
    <property type="entry name" value="cNMP-bd_dom"/>
</dbReference>
<evidence type="ECO:0000313" key="3">
    <source>
        <dbReference type="Proteomes" id="UP000658656"/>
    </source>
</evidence>
<dbReference type="SUPFAM" id="SSF51206">
    <property type="entry name" value="cAMP-binding domain-like"/>
    <property type="match status" value="1"/>
</dbReference>
<organism evidence="2 3">
    <name type="scientific">Amycolatopsis bartoniae</name>
    <dbReference type="NCBI Taxonomy" id="941986"/>
    <lineage>
        <taxon>Bacteria</taxon>
        <taxon>Bacillati</taxon>
        <taxon>Actinomycetota</taxon>
        <taxon>Actinomycetes</taxon>
        <taxon>Pseudonocardiales</taxon>
        <taxon>Pseudonocardiaceae</taxon>
        <taxon>Amycolatopsis</taxon>
    </lineage>
</organism>
<sequence>MTTVETRVSLSLSTTAARKLATTTKSVPQMRAISSRWLLRKLPWVDTDAGTYRVNRRLSHALGEGRAACYSTGGEVRVVPESLGELPILRGFDDPIVLATVAGRFEQRTYQPGDLLAEAGQPADAGFLVASGKVATIGTARYGDPVTLGVLADGQFLGRQLLAEDPGTWPHTAKALTPVTALVLRHQDFRQFLDTSDELRAHVERLGRAAREPQNKYGEADIALASGHSGEPVLPGTFADYELDPREYELSVAQTVLRVHTRVADLFNKPMDQVEQQLRLTVAALRERQEEQLLTDPRFGLLSNVDFRQHVQTRSGPPTPDDLDELLSRRRKTAFFLAHPRAIAAFGRECSRRGITPATADVDGSPMTAWRGVPLLPSDKIPVSRTNTTSILAMRVGEKSQGVIGLRQSGLPDEIEPSLNARYMGIDESGRLSYLVSAYYSVAVLVPDALGILDNVELGR</sequence>
<evidence type="ECO:0000313" key="2">
    <source>
        <dbReference type="EMBL" id="GHF85568.1"/>
    </source>
</evidence>
<dbReference type="PANTHER" id="PTHR24567:SF74">
    <property type="entry name" value="HTH-TYPE TRANSCRIPTIONAL REGULATOR ARCR"/>
    <property type="match status" value="1"/>
</dbReference>